<gene>
    <name evidence="6" type="ORF">METZ01_LOCUS272287</name>
</gene>
<dbReference type="InterPro" id="IPR028939">
    <property type="entry name" value="P5C_Rdtase_cat_N"/>
</dbReference>
<dbReference type="Gene3D" id="1.10.3730.10">
    <property type="entry name" value="ProC C-terminal domain-like"/>
    <property type="match status" value="1"/>
</dbReference>
<evidence type="ECO:0008006" key="7">
    <source>
        <dbReference type="Google" id="ProtNLM"/>
    </source>
</evidence>
<dbReference type="InterPro" id="IPR008927">
    <property type="entry name" value="6-PGluconate_DH-like_C_sf"/>
</dbReference>
<dbReference type="NCBIfam" id="TIGR00112">
    <property type="entry name" value="proC"/>
    <property type="match status" value="1"/>
</dbReference>
<sequence length="269" mass="30495">MNKILLIGCGHMGSALLTAWSSKTNNRFSVVDPIQYKKINQRFNKRIQAFKTLNQVRDFLLFDVIIFAVKPQIARSVLEDFESHQFKKSAIFISIIAGKKINFFNQFLPLRNQFIRVMPNMPAIIDQGMTCMVPNRYVSHINKNKIELLFSKVGQTLWLKNEIQINKVTAISGSGPGYVFLFMDAFEKAAQQLGLEKRNTKKLVYQTVSGSINLLLQEKKSAEDLVNNIAIKGGTTEAALNKLKKNNDFHNKIKKAVKAAFLRANELGK</sequence>
<dbReference type="InterPro" id="IPR000304">
    <property type="entry name" value="Pyrroline-COOH_reductase"/>
</dbReference>
<dbReference type="FunFam" id="1.10.3730.10:FF:000001">
    <property type="entry name" value="Pyrroline-5-carboxylate reductase"/>
    <property type="match status" value="1"/>
</dbReference>
<dbReference type="SUPFAM" id="SSF48179">
    <property type="entry name" value="6-phosphogluconate dehydrogenase C-terminal domain-like"/>
    <property type="match status" value="1"/>
</dbReference>
<keyword evidence="2" id="KW-0521">NADP</keyword>
<evidence type="ECO:0000256" key="3">
    <source>
        <dbReference type="ARBA" id="ARBA00023002"/>
    </source>
</evidence>
<evidence type="ECO:0000256" key="2">
    <source>
        <dbReference type="ARBA" id="ARBA00022857"/>
    </source>
</evidence>
<accession>A0A382K7D5</accession>
<feature type="domain" description="Pyrroline-5-carboxylate reductase catalytic N-terminal" evidence="4">
    <location>
        <begin position="3"/>
        <end position="98"/>
    </location>
</feature>
<dbReference type="Gene3D" id="3.40.50.720">
    <property type="entry name" value="NAD(P)-binding Rossmann-like Domain"/>
    <property type="match status" value="1"/>
</dbReference>
<dbReference type="PANTHER" id="PTHR11645">
    <property type="entry name" value="PYRROLINE-5-CARBOXYLATE REDUCTASE"/>
    <property type="match status" value="1"/>
</dbReference>
<reference evidence="6" key="1">
    <citation type="submission" date="2018-05" db="EMBL/GenBank/DDBJ databases">
        <authorList>
            <person name="Lanie J.A."/>
            <person name="Ng W.-L."/>
            <person name="Kazmierczak K.M."/>
            <person name="Andrzejewski T.M."/>
            <person name="Davidsen T.M."/>
            <person name="Wayne K.J."/>
            <person name="Tettelin H."/>
            <person name="Glass J.I."/>
            <person name="Rusch D."/>
            <person name="Podicherti R."/>
            <person name="Tsui H.-C.T."/>
            <person name="Winkler M.E."/>
        </authorList>
    </citation>
    <scope>NUCLEOTIDE SEQUENCE</scope>
</reference>
<dbReference type="GO" id="GO:0055129">
    <property type="term" value="P:L-proline biosynthetic process"/>
    <property type="evidence" value="ECO:0007669"/>
    <property type="project" value="TreeGrafter"/>
</dbReference>
<evidence type="ECO:0000313" key="6">
    <source>
        <dbReference type="EMBL" id="SVC19433.1"/>
    </source>
</evidence>
<dbReference type="SUPFAM" id="SSF51735">
    <property type="entry name" value="NAD(P)-binding Rossmann-fold domains"/>
    <property type="match status" value="1"/>
</dbReference>
<dbReference type="AlphaFoldDB" id="A0A382K7D5"/>
<evidence type="ECO:0000256" key="1">
    <source>
        <dbReference type="ARBA" id="ARBA00005525"/>
    </source>
</evidence>
<dbReference type="HAMAP" id="MF_01925">
    <property type="entry name" value="P5C_reductase"/>
    <property type="match status" value="1"/>
</dbReference>
<keyword evidence="3" id="KW-0560">Oxidoreductase</keyword>
<evidence type="ECO:0000259" key="4">
    <source>
        <dbReference type="Pfam" id="PF03807"/>
    </source>
</evidence>
<evidence type="ECO:0000259" key="5">
    <source>
        <dbReference type="Pfam" id="PF14748"/>
    </source>
</evidence>
<dbReference type="Pfam" id="PF03807">
    <property type="entry name" value="F420_oxidored"/>
    <property type="match status" value="1"/>
</dbReference>
<comment type="similarity">
    <text evidence="1">Belongs to the pyrroline-5-carboxylate reductase family.</text>
</comment>
<protein>
    <recommendedName>
        <fullName evidence="7">Pyrroline-5-carboxylate reductase dimerisation domain-containing protein</fullName>
    </recommendedName>
</protein>
<dbReference type="PIRSF" id="PIRSF000193">
    <property type="entry name" value="Pyrrol-5-carb_rd"/>
    <property type="match status" value="1"/>
</dbReference>
<dbReference type="InterPro" id="IPR036291">
    <property type="entry name" value="NAD(P)-bd_dom_sf"/>
</dbReference>
<proteinExistence type="inferred from homology"/>
<dbReference type="GO" id="GO:0004735">
    <property type="term" value="F:pyrroline-5-carboxylate reductase activity"/>
    <property type="evidence" value="ECO:0007669"/>
    <property type="project" value="InterPro"/>
</dbReference>
<organism evidence="6">
    <name type="scientific">marine metagenome</name>
    <dbReference type="NCBI Taxonomy" id="408172"/>
    <lineage>
        <taxon>unclassified sequences</taxon>
        <taxon>metagenomes</taxon>
        <taxon>ecological metagenomes</taxon>
    </lineage>
</organism>
<dbReference type="EMBL" id="UINC01078395">
    <property type="protein sequence ID" value="SVC19433.1"/>
    <property type="molecule type" value="Genomic_DNA"/>
</dbReference>
<dbReference type="Pfam" id="PF14748">
    <property type="entry name" value="P5CR_dimer"/>
    <property type="match status" value="1"/>
</dbReference>
<name>A0A382K7D5_9ZZZZ</name>
<dbReference type="PANTHER" id="PTHR11645:SF0">
    <property type="entry name" value="PYRROLINE-5-CARBOXYLATE REDUCTASE 3"/>
    <property type="match status" value="1"/>
</dbReference>
<dbReference type="InterPro" id="IPR029036">
    <property type="entry name" value="P5CR_dimer"/>
</dbReference>
<feature type="domain" description="Pyrroline-5-carboxylate reductase dimerisation" evidence="5">
    <location>
        <begin position="162"/>
        <end position="267"/>
    </location>
</feature>